<name>A0A8S4R4E8_9NEOP</name>
<keyword evidence="2" id="KW-1185">Reference proteome</keyword>
<comment type="caution">
    <text evidence="1">The sequence shown here is derived from an EMBL/GenBank/DDBJ whole genome shotgun (WGS) entry which is preliminary data.</text>
</comment>
<reference evidence="1" key="1">
    <citation type="submission" date="2022-03" db="EMBL/GenBank/DDBJ databases">
        <authorList>
            <person name="Lindestad O."/>
        </authorList>
    </citation>
    <scope>NUCLEOTIDE SEQUENCE</scope>
</reference>
<dbReference type="Gene3D" id="3.60.10.10">
    <property type="entry name" value="Endonuclease/exonuclease/phosphatase"/>
    <property type="match status" value="1"/>
</dbReference>
<proteinExistence type="predicted"/>
<accession>A0A8S4R4E8</accession>
<gene>
    <name evidence="1" type="primary">jg7209</name>
    <name evidence="1" type="ORF">PAEG_LOCUS8300</name>
</gene>
<dbReference type="Proteomes" id="UP000838756">
    <property type="component" value="Unassembled WGS sequence"/>
</dbReference>
<dbReference type="AlphaFoldDB" id="A0A8S4R4E8"/>
<evidence type="ECO:0000313" key="2">
    <source>
        <dbReference type="Proteomes" id="UP000838756"/>
    </source>
</evidence>
<sequence length="100" mass="11205">MAMVVASEKKCDFIALSEPNLTKCKSNNKHMYVSEDLGAMIINYSQRYDVTKYRTVGCWICVETKGVSLYSVYISPNKCSPEGFLNHLGNIQQTLQAISS</sequence>
<evidence type="ECO:0000313" key="1">
    <source>
        <dbReference type="EMBL" id="CAH2228340.1"/>
    </source>
</evidence>
<dbReference type="InterPro" id="IPR036691">
    <property type="entry name" value="Endo/exonu/phosph_ase_sf"/>
</dbReference>
<protein>
    <submittedName>
        <fullName evidence="1">Jg7209 protein</fullName>
    </submittedName>
</protein>
<dbReference type="EMBL" id="CAKXAJ010024039">
    <property type="protein sequence ID" value="CAH2228340.1"/>
    <property type="molecule type" value="Genomic_DNA"/>
</dbReference>
<organism evidence="1 2">
    <name type="scientific">Pararge aegeria aegeria</name>
    <dbReference type="NCBI Taxonomy" id="348720"/>
    <lineage>
        <taxon>Eukaryota</taxon>
        <taxon>Metazoa</taxon>
        <taxon>Ecdysozoa</taxon>
        <taxon>Arthropoda</taxon>
        <taxon>Hexapoda</taxon>
        <taxon>Insecta</taxon>
        <taxon>Pterygota</taxon>
        <taxon>Neoptera</taxon>
        <taxon>Endopterygota</taxon>
        <taxon>Lepidoptera</taxon>
        <taxon>Glossata</taxon>
        <taxon>Ditrysia</taxon>
        <taxon>Papilionoidea</taxon>
        <taxon>Nymphalidae</taxon>
        <taxon>Satyrinae</taxon>
        <taxon>Satyrini</taxon>
        <taxon>Parargina</taxon>
        <taxon>Pararge</taxon>
    </lineage>
</organism>